<reference evidence="1 2" key="1">
    <citation type="submission" date="2018-11" db="EMBL/GenBank/DDBJ databases">
        <authorList>
            <consortium name="Pathogen Informatics"/>
        </authorList>
    </citation>
    <scope>NUCLEOTIDE SEQUENCE [LARGE SCALE GENOMIC DNA]</scope>
</reference>
<name>A0A3P7L6Q0_STRVU</name>
<evidence type="ECO:0000313" key="2">
    <source>
        <dbReference type="Proteomes" id="UP000270094"/>
    </source>
</evidence>
<gene>
    <name evidence="1" type="ORF">SVUK_LOCUS13453</name>
</gene>
<proteinExistence type="predicted"/>
<dbReference type="Proteomes" id="UP000270094">
    <property type="component" value="Unassembled WGS sequence"/>
</dbReference>
<keyword evidence="2" id="KW-1185">Reference proteome</keyword>
<dbReference type="AlphaFoldDB" id="A0A3P7L6Q0"/>
<sequence>MTTFLGFAEKGYKPNHPVVTICNTGMQAAMLAQIMEIALPETSPRMELRDPKRISGGKAH</sequence>
<evidence type="ECO:0008006" key="3">
    <source>
        <dbReference type="Google" id="ProtNLM"/>
    </source>
</evidence>
<evidence type="ECO:0000313" key="1">
    <source>
        <dbReference type="EMBL" id="VDM78455.1"/>
    </source>
</evidence>
<dbReference type="EMBL" id="UYYB01102017">
    <property type="protein sequence ID" value="VDM78455.1"/>
    <property type="molecule type" value="Genomic_DNA"/>
</dbReference>
<dbReference type="OrthoDB" id="5869045at2759"/>
<organism evidence="1 2">
    <name type="scientific">Strongylus vulgaris</name>
    <name type="common">Blood worm</name>
    <dbReference type="NCBI Taxonomy" id="40348"/>
    <lineage>
        <taxon>Eukaryota</taxon>
        <taxon>Metazoa</taxon>
        <taxon>Ecdysozoa</taxon>
        <taxon>Nematoda</taxon>
        <taxon>Chromadorea</taxon>
        <taxon>Rhabditida</taxon>
        <taxon>Rhabditina</taxon>
        <taxon>Rhabditomorpha</taxon>
        <taxon>Strongyloidea</taxon>
        <taxon>Strongylidae</taxon>
        <taxon>Strongylus</taxon>
    </lineage>
</organism>
<protein>
    <recommendedName>
        <fullName evidence="3">Rhodanese domain-containing protein</fullName>
    </recommendedName>
</protein>
<accession>A0A3P7L6Q0</accession>